<reference evidence="4 5" key="1">
    <citation type="submission" date="2019-11" db="EMBL/GenBank/DDBJ databases">
        <title>The genome sequence of Methylocystis heyeri.</title>
        <authorList>
            <person name="Oshkin I.Y."/>
            <person name="Miroshnikov K."/>
            <person name="Dedysh S.N."/>
        </authorList>
    </citation>
    <scope>NUCLEOTIDE SEQUENCE [LARGE SCALE GENOMIC DNA]</scope>
    <source>
        <strain evidence="4 5">H2</strain>
    </source>
</reference>
<feature type="domain" description="MobA-like NTP transferase" evidence="3">
    <location>
        <begin position="5"/>
        <end position="166"/>
    </location>
</feature>
<evidence type="ECO:0000259" key="3">
    <source>
        <dbReference type="Pfam" id="PF12804"/>
    </source>
</evidence>
<feature type="region of interest" description="Disordered" evidence="2">
    <location>
        <begin position="183"/>
        <end position="208"/>
    </location>
</feature>
<evidence type="ECO:0000256" key="2">
    <source>
        <dbReference type="SAM" id="MobiDB-lite"/>
    </source>
</evidence>
<dbReference type="AlphaFoldDB" id="A0A6B8KDV5"/>
<dbReference type="SUPFAM" id="SSF53448">
    <property type="entry name" value="Nucleotide-diphospho-sugar transferases"/>
    <property type="match status" value="1"/>
</dbReference>
<dbReference type="GO" id="GO:0016779">
    <property type="term" value="F:nucleotidyltransferase activity"/>
    <property type="evidence" value="ECO:0007669"/>
    <property type="project" value="UniProtKB-ARBA"/>
</dbReference>
<sequence length="208" mass="21309">MSVAGIVLAAGRGARFGGADGKLVAPFRGEALVRHAARTLLGSRARPIVVVTGFARESVEGALAGLSLSFTHNPDHESGMASSLRAGLMAAGDCAGALILPGDMPLVTGETVDRLIAAFEAAPGCAAVVPFFRGRRGNPALLGRSLFARALALSGDEGARRILAESEGVIGVEVEDEGVLRDVDRKEDLAEPDGFSPAGSSERAFSKS</sequence>
<dbReference type="KEGG" id="mhey:H2LOC_008745"/>
<keyword evidence="1" id="KW-0460">Magnesium</keyword>
<dbReference type="OrthoDB" id="9779263at2"/>
<accession>A0A6B8KDV5</accession>
<dbReference type="RefSeq" id="WP_136496054.1">
    <property type="nucleotide sequence ID" value="NZ_CP046052.1"/>
</dbReference>
<organism evidence="4 5">
    <name type="scientific">Methylocystis heyeri</name>
    <dbReference type="NCBI Taxonomy" id="391905"/>
    <lineage>
        <taxon>Bacteria</taxon>
        <taxon>Pseudomonadati</taxon>
        <taxon>Pseudomonadota</taxon>
        <taxon>Alphaproteobacteria</taxon>
        <taxon>Hyphomicrobiales</taxon>
        <taxon>Methylocystaceae</taxon>
        <taxon>Methylocystis</taxon>
    </lineage>
</organism>
<evidence type="ECO:0000313" key="5">
    <source>
        <dbReference type="Proteomes" id="UP000309061"/>
    </source>
</evidence>
<dbReference type="Pfam" id="PF12804">
    <property type="entry name" value="NTP_transf_3"/>
    <property type="match status" value="1"/>
</dbReference>
<dbReference type="CDD" id="cd04182">
    <property type="entry name" value="GT_2_like_f"/>
    <property type="match status" value="1"/>
</dbReference>
<evidence type="ECO:0000256" key="1">
    <source>
        <dbReference type="ARBA" id="ARBA00022842"/>
    </source>
</evidence>
<dbReference type="InterPro" id="IPR029044">
    <property type="entry name" value="Nucleotide-diphossugar_trans"/>
</dbReference>
<gene>
    <name evidence="4" type="ORF">H2LOC_008745</name>
</gene>
<name>A0A6B8KDV5_9HYPH</name>
<dbReference type="PANTHER" id="PTHR43777">
    <property type="entry name" value="MOLYBDENUM COFACTOR CYTIDYLYLTRANSFERASE"/>
    <property type="match status" value="1"/>
</dbReference>
<dbReference type="Proteomes" id="UP000309061">
    <property type="component" value="Chromosome"/>
</dbReference>
<dbReference type="InterPro" id="IPR025877">
    <property type="entry name" value="MobA-like_NTP_Trfase"/>
</dbReference>
<evidence type="ECO:0000313" key="4">
    <source>
        <dbReference type="EMBL" id="QGM45782.1"/>
    </source>
</evidence>
<protein>
    <submittedName>
        <fullName evidence="4">NTP transferase domain-containing protein</fullName>
    </submittedName>
</protein>
<proteinExistence type="predicted"/>
<dbReference type="PANTHER" id="PTHR43777:SF1">
    <property type="entry name" value="MOLYBDENUM COFACTOR CYTIDYLYLTRANSFERASE"/>
    <property type="match status" value="1"/>
</dbReference>
<keyword evidence="4" id="KW-0808">Transferase</keyword>
<keyword evidence="5" id="KW-1185">Reference proteome</keyword>
<dbReference type="EMBL" id="CP046052">
    <property type="protein sequence ID" value="QGM45782.1"/>
    <property type="molecule type" value="Genomic_DNA"/>
</dbReference>
<dbReference type="Gene3D" id="3.90.550.10">
    <property type="entry name" value="Spore Coat Polysaccharide Biosynthesis Protein SpsA, Chain A"/>
    <property type="match status" value="1"/>
</dbReference>